<gene>
    <name evidence="2" type="ORF">SEVIR_8G164150v2</name>
</gene>
<evidence type="ECO:0000313" key="3">
    <source>
        <dbReference type="Proteomes" id="UP000298652"/>
    </source>
</evidence>
<protein>
    <submittedName>
        <fullName evidence="2">Uncharacterized protein</fullName>
    </submittedName>
</protein>
<dbReference type="AlphaFoldDB" id="A0A4U6TFY3"/>
<evidence type="ECO:0000256" key="1">
    <source>
        <dbReference type="SAM" id="MobiDB-lite"/>
    </source>
</evidence>
<reference evidence="2" key="1">
    <citation type="submission" date="2019-03" db="EMBL/GenBank/DDBJ databases">
        <title>WGS assembly of Setaria viridis.</title>
        <authorList>
            <person name="Huang P."/>
            <person name="Jenkins J."/>
            <person name="Grimwood J."/>
            <person name="Barry K."/>
            <person name="Healey A."/>
            <person name="Mamidi S."/>
            <person name="Sreedasyam A."/>
            <person name="Shu S."/>
            <person name="Feldman M."/>
            <person name="Wu J."/>
            <person name="Yu Y."/>
            <person name="Chen C."/>
            <person name="Johnson J."/>
            <person name="Rokhsar D."/>
            <person name="Baxter I."/>
            <person name="Schmutz J."/>
            <person name="Brutnell T."/>
            <person name="Kellogg E."/>
        </authorList>
    </citation>
    <scope>NUCLEOTIDE SEQUENCE [LARGE SCALE GENOMIC DNA]</scope>
</reference>
<keyword evidence="3" id="KW-1185">Reference proteome</keyword>
<evidence type="ECO:0000313" key="2">
    <source>
        <dbReference type="EMBL" id="TKW01201.1"/>
    </source>
</evidence>
<dbReference type="Gramene" id="TKW01201">
    <property type="protein sequence ID" value="TKW01201"/>
    <property type="gene ID" value="SEVIR_8G164150v2"/>
</dbReference>
<proteinExistence type="predicted"/>
<dbReference type="Proteomes" id="UP000298652">
    <property type="component" value="Chromosome 8"/>
</dbReference>
<organism evidence="2 3">
    <name type="scientific">Setaria viridis</name>
    <name type="common">Green bristlegrass</name>
    <name type="synonym">Setaria italica subsp. viridis</name>
    <dbReference type="NCBI Taxonomy" id="4556"/>
    <lineage>
        <taxon>Eukaryota</taxon>
        <taxon>Viridiplantae</taxon>
        <taxon>Streptophyta</taxon>
        <taxon>Embryophyta</taxon>
        <taxon>Tracheophyta</taxon>
        <taxon>Spermatophyta</taxon>
        <taxon>Magnoliopsida</taxon>
        <taxon>Liliopsida</taxon>
        <taxon>Poales</taxon>
        <taxon>Poaceae</taxon>
        <taxon>PACMAD clade</taxon>
        <taxon>Panicoideae</taxon>
        <taxon>Panicodae</taxon>
        <taxon>Paniceae</taxon>
        <taxon>Cenchrinae</taxon>
        <taxon>Setaria</taxon>
    </lineage>
</organism>
<feature type="region of interest" description="Disordered" evidence="1">
    <location>
        <begin position="1"/>
        <end position="89"/>
    </location>
</feature>
<accession>A0A4U6TFY3</accession>
<dbReference type="EMBL" id="CM016559">
    <property type="protein sequence ID" value="TKW01201.1"/>
    <property type="molecule type" value="Genomic_DNA"/>
</dbReference>
<feature type="compositionally biased region" description="Basic residues" evidence="1">
    <location>
        <begin position="1"/>
        <end position="13"/>
    </location>
</feature>
<sequence length="168" mass="18403">MGPLHSRRKHVGPRVRGTSPSAEARPTARAPLHPLQIRPPPLPHDATPQAPSRRRRTPTPQPGITRPANNHAADRGVEMPPTRSSGQPPQLALVKHVGAVCTCLLPRTTLLTPQLGRPESELKSPISPAFRTIAVLGWFEEQLKRFRWGHLGTIKTVSMCNTCSIECP</sequence>
<name>A0A4U6TFY3_SETVI</name>